<reference evidence="3" key="1">
    <citation type="submission" date="2018-04" db="EMBL/GenBank/DDBJ databases">
        <authorList>
            <person name="Cornet L."/>
        </authorList>
    </citation>
    <scope>NUCLEOTIDE SEQUENCE [LARGE SCALE GENOMIC DNA]</scope>
</reference>
<dbReference type="CDD" id="cd12797">
    <property type="entry name" value="M23_peptidase"/>
    <property type="match status" value="1"/>
</dbReference>
<name>A0A2W4ZRD8_9CYAN</name>
<organism evidence="2 3">
    <name type="scientific">Phormidesmis priestleyi</name>
    <dbReference type="NCBI Taxonomy" id="268141"/>
    <lineage>
        <taxon>Bacteria</taxon>
        <taxon>Bacillati</taxon>
        <taxon>Cyanobacteriota</taxon>
        <taxon>Cyanophyceae</taxon>
        <taxon>Leptolyngbyales</taxon>
        <taxon>Leptolyngbyaceae</taxon>
        <taxon>Phormidesmis</taxon>
    </lineage>
</organism>
<reference evidence="2 3" key="2">
    <citation type="submission" date="2018-06" db="EMBL/GenBank/DDBJ databases">
        <title>Metagenomic assembly of (sub)arctic Cyanobacteria and their associated microbiome from non-axenic cultures.</title>
        <authorList>
            <person name="Baurain D."/>
        </authorList>
    </citation>
    <scope>NUCLEOTIDE SEQUENCE [LARGE SCALE GENOMIC DNA]</scope>
    <source>
        <strain evidence="2">ULC027bin1</strain>
    </source>
</reference>
<evidence type="ECO:0000313" key="3">
    <source>
        <dbReference type="Proteomes" id="UP000249794"/>
    </source>
</evidence>
<dbReference type="InterPro" id="IPR011055">
    <property type="entry name" value="Dup_hybrid_motif"/>
</dbReference>
<proteinExistence type="predicted"/>
<dbReference type="Proteomes" id="UP000249794">
    <property type="component" value="Unassembled WGS sequence"/>
</dbReference>
<sequence length="738" mass="78887">MKRLLLRLWLVFTLFFCFTPNALAENLSVVETLSFNQMPPFEQGGSWPSIGEHAAKIGYETARDWVSGEYPIDVLKVGDILDGLHPEAFRLSDLAALDTLSIVDIPLVADLPLAVLLKSVPFSGDWPLEQLPGVAEALSQVAGLSVKPTETLNQIVSKHADLGELLTGNVLGDLPLMTIPNIELAKISDFEGFQEQALSSIPGLGDIPLGEFPHPLTLLNVTAQQDIAFGPKEYAGDKPTPKPVSGSIEAGFQVPCVGGCPHIELTGPGWQGDQWMTKDHRVADGHGLLGAIPGMDEAGAYRLPFGETFALQIRSTDEKTGAADWGLAFRVCSSGFFVDLGCTAYALEVPLGITTYEKDTILTGIKDGMGGRSQPVRAPPEWEALRPATPPDVQSVISRSRSGRNRGGFGLCGEGPGGVDFQSLAVAFSSIEGNYNSVGSYTAGGRGLGRYQYMTYRADVREIIRQKPGGAAFLDKADRGGAISSSEVDQFFPAADQDSLFKADQTRNIEQAISEGFSGSRIIERVGQIHFGGPAAPIDGNASDTHGRLTLKTYGEELAHSYRLAETQTKADSQCKAQTPVQPLKTHLTGTLSAQEYGAPRGGRQHAGQDLDLGPNDSFQSYIGGEVVNAGYDDGGYYHYIDIYNADLGVVERIAELDKFSVGVGDIIAPGQVVGQGTTTTGVVHLEYRDPVNAQKQGGYGIQGTYDPIEYLEGLGVLQRNGQTLNPVGHSKGDGHDH</sequence>
<dbReference type="AlphaFoldDB" id="A0A2W4ZRD8"/>
<dbReference type="Gene3D" id="2.70.70.10">
    <property type="entry name" value="Glucose Permease (Domain IIA)"/>
    <property type="match status" value="1"/>
</dbReference>
<evidence type="ECO:0008006" key="4">
    <source>
        <dbReference type="Google" id="ProtNLM"/>
    </source>
</evidence>
<feature type="signal peptide" evidence="1">
    <location>
        <begin position="1"/>
        <end position="24"/>
    </location>
</feature>
<dbReference type="SUPFAM" id="SSF51261">
    <property type="entry name" value="Duplicated hybrid motif"/>
    <property type="match status" value="1"/>
</dbReference>
<keyword evidence="1" id="KW-0732">Signal</keyword>
<dbReference type="EMBL" id="QBMP01000051">
    <property type="protein sequence ID" value="PZO57448.1"/>
    <property type="molecule type" value="Genomic_DNA"/>
</dbReference>
<gene>
    <name evidence="2" type="ORF">DCF15_07080</name>
</gene>
<feature type="chain" id="PRO_5015860107" description="Peptidase M23 domain-containing protein" evidence="1">
    <location>
        <begin position="25"/>
        <end position="738"/>
    </location>
</feature>
<accession>A0A2W4ZRD8</accession>
<protein>
    <recommendedName>
        <fullName evidence="4">Peptidase M23 domain-containing protein</fullName>
    </recommendedName>
</protein>
<comment type="caution">
    <text evidence="2">The sequence shown here is derived from an EMBL/GenBank/DDBJ whole genome shotgun (WGS) entry which is preliminary data.</text>
</comment>
<evidence type="ECO:0000313" key="2">
    <source>
        <dbReference type="EMBL" id="PZO57448.1"/>
    </source>
</evidence>
<evidence type="ECO:0000256" key="1">
    <source>
        <dbReference type="SAM" id="SignalP"/>
    </source>
</evidence>